<gene>
    <name evidence="2" type="ORF">MQ095_11390</name>
</gene>
<name>A0ABY8S9W0_9GAMM</name>
<accession>A0ABY8S9W0</accession>
<reference evidence="2 3" key="1">
    <citation type="submission" date="2022-03" db="EMBL/GenBank/DDBJ databases">
        <title>Survey of Intraspecific Variation of Edwardsiella anguillarum Isolates from Non-Anguillid Fish Host Originating from Varied Geographic Locations.</title>
        <authorList>
            <person name="Armwood A.R."/>
            <person name="Woodyard E."/>
            <person name="Waldbieser G.C."/>
            <person name="Camus A.C."/>
            <person name="Divya D."/>
            <person name="Tekedar H."/>
            <person name="Soto E."/>
            <person name="Stein C."/>
            <person name="Ucko M."/>
            <person name="Ware C."/>
            <person name="Griffin M.J."/>
        </authorList>
    </citation>
    <scope>NUCLEOTIDE SEQUENCE [LARGE SCALE GENOMIC DNA]</scope>
    <source>
        <strain evidence="2 3">R18-35-2</strain>
    </source>
</reference>
<sequence>MEQTNQPPRSRQQKGIGSGGRIAMYLSDAERRHLNQLAEQECRSAASMARLIYLRGLQAVTES</sequence>
<feature type="compositionally biased region" description="Polar residues" evidence="1">
    <location>
        <begin position="1"/>
        <end position="15"/>
    </location>
</feature>
<dbReference type="EMBL" id="CP094302">
    <property type="protein sequence ID" value="WHP82410.1"/>
    <property type="molecule type" value="Genomic_DNA"/>
</dbReference>
<organism evidence="2 3">
    <name type="scientific">Edwardsiella anguillarum</name>
    <dbReference type="NCBI Taxonomy" id="1821960"/>
    <lineage>
        <taxon>Bacteria</taxon>
        <taxon>Pseudomonadati</taxon>
        <taxon>Pseudomonadota</taxon>
        <taxon>Gammaproteobacteria</taxon>
        <taxon>Enterobacterales</taxon>
        <taxon>Hafniaceae</taxon>
        <taxon>Edwardsiella</taxon>
    </lineage>
</organism>
<proteinExistence type="predicted"/>
<evidence type="ECO:0000313" key="3">
    <source>
        <dbReference type="Proteomes" id="UP001238370"/>
    </source>
</evidence>
<protein>
    <submittedName>
        <fullName evidence="2">Uncharacterized protein</fullName>
    </submittedName>
</protein>
<feature type="region of interest" description="Disordered" evidence="1">
    <location>
        <begin position="1"/>
        <end position="20"/>
    </location>
</feature>
<dbReference type="Proteomes" id="UP001238370">
    <property type="component" value="Chromosome"/>
</dbReference>
<keyword evidence="3" id="KW-1185">Reference proteome</keyword>
<dbReference type="RefSeq" id="WP_034165284.1">
    <property type="nucleotide sequence ID" value="NZ_CP094302.2"/>
</dbReference>
<evidence type="ECO:0000256" key="1">
    <source>
        <dbReference type="SAM" id="MobiDB-lite"/>
    </source>
</evidence>
<dbReference type="GeneID" id="33941776"/>
<evidence type="ECO:0000313" key="2">
    <source>
        <dbReference type="EMBL" id="WHP82410.1"/>
    </source>
</evidence>